<evidence type="ECO:0000313" key="3">
    <source>
        <dbReference type="Proteomes" id="UP000597877"/>
    </source>
</evidence>
<accession>A0ABR7F1W1</accession>
<name>A0ABR7F1W1_9FIRM</name>
<dbReference type="EMBL" id="JACOOZ010000001">
    <property type="protein sequence ID" value="MBC5666720.1"/>
    <property type="molecule type" value="Genomic_DNA"/>
</dbReference>
<dbReference type="RefSeq" id="WP_186839863.1">
    <property type="nucleotide sequence ID" value="NZ_JACOOZ010000001.1"/>
</dbReference>
<evidence type="ECO:0000256" key="1">
    <source>
        <dbReference type="SAM" id="Phobius"/>
    </source>
</evidence>
<keyword evidence="3" id="KW-1185">Reference proteome</keyword>
<sequence>MKEKTRFIITWIVIPACFIVVLITAICLSIGRSSGEEKTAKIVGTTITESTTTMDTDTVAATVNDYEIEATNRDVAITNIDEKIKKYLGTDEKEFYEKVHENILGYGLQNCEELRLEESDIDNKTDVLTMTFHLSIDLKDMYMVVEYHKNTHEFNFKIW</sequence>
<organism evidence="2 3">
    <name type="scientific">Eubacterium segne</name>
    <dbReference type="NCBI Taxonomy" id="2763045"/>
    <lineage>
        <taxon>Bacteria</taxon>
        <taxon>Bacillati</taxon>
        <taxon>Bacillota</taxon>
        <taxon>Clostridia</taxon>
        <taxon>Eubacteriales</taxon>
        <taxon>Eubacteriaceae</taxon>
        <taxon>Eubacterium</taxon>
    </lineage>
</organism>
<keyword evidence="1" id="KW-1133">Transmembrane helix</keyword>
<evidence type="ECO:0008006" key="4">
    <source>
        <dbReference type="Google" id="ProtNLM"/>
    </source>
</evidence>
<keyword evidence="1" id="KW-0472">Membrane</keyword>
<proteinExistence type="predicted"/>
<feature type="transmembrane region" description="Helical" evidence="1">
    <location>
        <begin position="7"/>
        <end position="31"/>
    </location>
</feature>
<protein>
    <recommendedName>
        <fullName evidence="4">DUF3887 domain-containing protein</fullName>
    </recommendedName>
</protein>
<gene>
    <name evidence="2" type="ORF">H8S00_01750</name>
</gene>
<keyword evidence="1" id="KW-0812">Transmembrane</keyword>
<evidence type="ECO:0000313" key="2">
    <source>
        <dbReference type="EMBL" id="MBC5666720.1"/>
    </source>
</evidence>
<comment type="caution">
    <text evidence="2">The sequence shown here is derived from an EMBL/GenBank/DDBJ whole genome shotgun (WGS) entry which is preliminary data.</text>
</comment>
<reference evidence="2 3" key="1">
    <citation type="submission" date="2020-08" db="EMBL/GenBank/DDBJ databases">
        <title>Genome public.</title>
        <authorList>
            <person name="Liu C."/>
            <person name="Sun Q."/>
        </authorList>
    </citation>
    <scope>NUCLEOTIDE SEQUENCE [LARGE SCALE GENOMIC DNA]</scope>
    <source>
        <strain evidence="2 3">BX4</strain>
    </source>
</reference>
<dbReference type="Proteomes" id="UP000597877">
    <property type="component" value="Unassembled WGS sequence"/>
</dbReference>